<dbReference type="InterPro" id="IPR050266">
    <property type="entry name" value="AB_hydrolase_sf"/>
</dbReference>
<feature type="domain" description="AB hydrolase-1" evidence="1">
    <location>
        <begin position="53"/>
        <end position="272"/>
    </location>
</feature>
<dbReference type="Gene3D" id="3.40.50.1820">
    <property type="entry name" value="alpha/beta hydrolase"/>
    <property type="match status" value="1"/>
</dbReference>
<sequence length="290" mass="32362">MDATMLSLELKQRYDAQSKKVDSVVPNLAGNYVQTSFGPVWVMTAGAEGAPPLLLLHGLHTVAPFCIEFFAKLAEKYHIICPDIPGQAGKTPGMAPIPNNQAYAIWLDSLLDSLKIERCAAVGLSFGGALLLDLATRSPTRLSAVSLVVPAGFFRPIWRPLKKLFMPFISFKLHTDQLHFDQLMKPLMGDNWPELESYYFSVFQAGIPMTLLPPGPFEAKDLIKFTSPVQLILATDDIYFAPSKVEKYARAVMPNLSQVIEIEDLHVPSVENRERIQDQVLEFMQKESRV</sequence>
<proteinExistence type="predicted"/>
<evidence type="ECO:0000259" key="1">
    <source>
        <dbReference type="Pfam" id="PF12697"/>
    </source>
</evidence>
<accession>A0ABU9TTM0</accession>
<name>A0ABU9TTM0_9GAMM</name>
<dbReference type="PANTHER" id="PTHR43798">
    <property type="entry name" value="MONOACYLGLYCEROL LIPASE"/>
    <property type="match status" value="1"/>
</dbReference>
<dbReference type="Proteomes" id="UP001449225">
    <property type="component" value="Unassembled WGS sequence"/>
</dbReference>
<protein>
    <submittedName>
        <fullName evidence="2">Alpha/beta hydrolase</fullName>
    </submittedName>
</protein>
<dbReference type="Pfam" id="PF12697">
    <property type="entry name" value="Abhydrolase_6"/>
    <property type="match status" value="1"/>
</dbReference>
<comment type="caution">
    <text evidence="2">The sequence shown here is derived from an EMBL/GenBank/DDBJ whole genome shotgun (WGS) entry which is preliminary data.</text>
</comment>
<dbReference type="PRINTS" id="PR00111">
    <property type="entry name" value="ABHYDROLASE"/>
</dbReference>
<dbReference type="EMBL" id="JBBMRA010000010">
    <property type="protein sequence ID" value="MEM5537056.1"/>
    <property type="molecule type" value="Genomic_DNA"/>
</dbReference>
<dbReference type="RefSeq" id="WP_342854605.1">
    <property type="nucleotide sequence ID" value="NZ_JBBMRA010000010.1"/>
</dbReference>
<evidence type="ECO:0000313" key="3">
    <source>
        <dbReference type="Proteomes" id="UP001449225"/>
    </source>
</evidence>
<keyword evidence="2" id="KW-0378">Hydrolase</keyword>
<dbReference type="GO" id="GO:0016787">
    <property type="term" value="F:hydrolase activity"/>
    <property type="evidence" value="ECO:0007669"/>
    <property type="project" value="UniProtKB-KW"/>
</dbReference>
<evidence type="ECO:0000313" key="2">
    <source>
        <dbReference type="EMBL" id="MEM5537056.1"/>
    </source>
</evidence>
<dbReference type="InterPro" id="IPR029058">
    <property type="entry name" value="AB_hydrolase_fold"/>
</dbReference>
<organism evidence="2 3">
    <name type="scientific">Neptuniibacter pectenicola</name>
    <dbReference type="NCBI Taxonomy" id="1806669"/>
    <lineage>
        <taxon>Bacteria</taxon>
        <taxon>Pseudomonadati</taxon>
        <taxon>Pseudomonadota</taxon>
        <taxon>Gammaproteobacteria</taxon>
        <taxon>Oceanospirillales</taxon>
        <taxon>Oceanospirillaceae</taxon>
        <taxon>Neptuniibacter</taxon>
    </lineage>
</organism>
<dbReference type="SUPFAM" id="SSF53474">
    <property type="entry name" value="alpha/beta-Hydrolases"/>
    <property type="match status" value="1"/>
</dbReference>
<reference evidence="2 3" key="1">
    <citation type="submission" date="2024-03" db="EMBL/GenBank/DDBJ databases">
        <title>Community enrichment and isolation of bacterial strains for fucoidan degradation.</title>
        <authorList>
            <person name="Sichert A."/>
        </authorList>
    </citation>
    <scope>NUCLEOTIDE SEQUENCE [LARGE SCALE GENOMIC DNA]</scope>
    <source>
        <strain evidence="2 3">AS76</strain>
    </source>
</reference>
<keyword evidence="3" id="KW-1185">Reference proteome</keyword>
<dbReference type="InterPro" id="IPR000073">
    <property type="entry name" value="AB_hydrolase_1"/>
</dbReference>
<gene>
    <name evidence="2" type="ORF">WNY58_11695</name>
</gene>
<dbReference type="PANTHER" id="PTHR43798:SF33">
    <property type="entry name" value="HYDROLASE, PUTATIVE (AFU_ORTHOLOGUE AFUA_2G14860)-RELATED"/>
    <property type="match status" value="1"/>
</dbReference>